<evidence type="ECO:0000313" key="13">
    <source>
        <dbReference type="Proteomes" id="UP000007460"/>
    </source>
</evidence>
<evidence type="ECO:0000256" key="1">
    <source>
        <dbReference type="ARBA" id="ARBA00004370"/>
    </source>
</evidence>
<dbReference type="InterPro" id="IPR026579">
    <property type="entry name" value="FtsQ"/>
</dbReference>
<evidence type="ECO:0000256" key="10">
    <source>
        <dbReference type="SAM" id="MobiDB-lite"/>
    </source>
</evidence>
<evidence type="ECO:0000313" key="12">
    <source>
        <dbReference type="EMBL" id="ADE40573.1"/>
    </source>
</evidence>
<dbReference type="GO" id="GO:0043093">
    <property type="term" value="P:FtsZ-dependent cytokinesis"/>
    <property type="evidence" value="ECO:0007669"/>
    <property type="project" value="UniProtKB-UniRule"/>
</dbReference>
<sequence>MRRLISKPGVLPTDKTKRSSLRRETPARKTSLPRLKTLFLGFVGLTLAATATLGYMDRERLIDEMLMATGKAGLNLQFIQVRGRAHTPTDILVAATDLRLGDPILGINIDEVHKRISAIGWVEDVIVERRMPSTVRISIRERLPMGLLQTADGHQLIDAHGVIIKGAKASDFTHLPVVAGDGSAKHAEKILSVLKTEPELFAEVWAISYQSGRRWDVHLRNGIEIRLPEVEPRQAWSRLAVMERRKQIINRDLAVIDLRIPEQLIVEPNIPVRGKGKST</sequence>
<dbReference type="PANTHER" id="PTHR35851">
    <property type="entry name" value="CELL DIVISION PROTEIN FTSQ"/>
    <property type="match status" value="1"/>
</dbReference>
<evidence type="ECO:0000256" key="7">
    <source>
        <dbReference type="ARBA" id="ARBA00023136"/>
    </source>
</evidence>
<keyword evidence="8 9" id="KW-0131">Cell cycle</keyword>
<dbReference type="InterPro" id="IPR005548">
    <property type="entry name" value="Cell_div_FtsQ/DivIB_C"/>
</dbReference>
<dbReference type="Gene3D" id="3.10.20.310">
    <property type="entry name" value="membrane protein fhac"/>
    <property type="match status" value="1"/>
</dbReference>
<keyword evidence="3 9" id="KW-0997">Cell inner membrane</keyword>
<keyword evidence="13" id="KW-1185">Reference proteome</keyword>
<feature type="transmembrane region" description="Helical" evidence="9">
    <location>
        <begin position="38"/>
        <end position="56"/>
    </location>
</feature>
<dbReference type="PANTHER" id="PTHR35851:SF1">
    <property type="entry name" value="CELL DIVISION PROTEIN FTSQ"/>
    <property type="match status" value="1"/>
</dbReference>
<dbReference type="InterPro" id="IPR034746">
    <property type="entry name" value="POTRA"/>
</dbReference>
<dbReference type="InterPro" id="IPR045335">
    <property type="entry name" value="FtsQ_C_sf"/>
</dbReference>
<comment type="similarity">
    <text evidence="9">Belongs to the FtsQ/DivIB family. FtsQ subfamily.</text>
</comment>
<keyword evidence="2 9" id="KW-1003">Cell membrane</keyword>
<dbReference type="eggNOG" id="COG1589">
    <property type="taxonomic scope" value="Bacteria"/>
</dbReference>
<comment type="subcellular location">
    <subcellularLocation>
        <location evidence="9">Cell inner membrane</location>
        <topology evidence="9">Single-pass type II membrane protein</topology>
    </subcellularLocation>
    <subcellularLocation>
        <location evidence="1">Membrane</location>
    </subcellularLocation>
    <text evidence="9">Localizes to the division septum.</text>
</comment>
<dbReference type="HOGENOM" id="CLU_061141_1_1_5"/>
<evidence type="ECO:0000256" key="3">
    <source>
        <dbReference type="ARBA" id="ARBA00022519"/>
    </source>
</evidence>
<dbReference type="GO" id="GO:0090529">
    <property type="term" value="P:cell septum assembly"/>
    <property type="evidence" value="ECO:0007669"/>
    <property type="project" value="InterPro"/>
</dbReference>
<evidence type="ECO:0000256" key="8">
    <source>
        <dbReference type="ARBA" id="ARBA00023306"/>
    </source>
</evidence>
<evidence type="ECO:0000256" key="4">
    <source>
        <dbReference type="ARBA" id="ARBA00022618"/>
    </source>
</evidence>
<dbReference type="PROSITE" id="PS51779">
    <property type="entry name" value="POTRA"/>
    <property type="match status" value="1"/>
</dbReference>
<accession>D5BPS1</accession>
<dbReference type="HAMAP" id="MF_00911">
    <property type="entry name" value="FtsQ_subfam"/>
    <property type="match status" value="1"/>
</dbReference>
<gene>
    <name evidence="9" type="primary">ftsQ</name>
    <name evidence="12" type="ordered locus">SAR116_2330</name>
</gene>
<dbReference type="KEGG" id="apb:SAR116_2330"/>
<evidence type="ECO:0000256" key="2">
    <source>
        <dbReference type="ARBA" id="ARBA00022475"/>
    </source>
</evidence>
<feature type="region of interest" description="Disordered" evidence="10">
    <location>
        <begin position="1"/>
        <end position="28"/>
    </location>
</feature>
<keyword evidence="4 9" id="KW-0132">Cell division</keyword>
<proteinExistence type="inferred from homology"/>
<dbReference type="RefSeq" id="WP_013047200.1">
    <property type="nucleotide sequence ID" value="NC_014010.1"/>
</dbReference>
<protein>
    <recommendedName>
        <fullName evidence="9">Cell division protein FtsQ</fullName>
    </recommendedName>
</protein>
<keyword evidence="12" id="KW-0436">Ligase</keyword>
<feature type="domain" description="POTRA" evidence="11">
    <location>
        <begin position="74"/>
        <end position="142"/>
    </location>
</feature>
<dbReference type="Pfam" id="PF03799">
    <property type="entry name" value="FtsQ_DivIB_C"/>
    <property type="match status" value="1"/>
</dbReference>
<evidence type="ECO:0000256" key="6">
    <source>
        <dbReference type="ARBA" id="ARBA00022989"/>
    </source>
</evidence>
<dbReference type="STRING" id="488538.SAR116_2330"/>
<dbReference type="InterPro" id="IPR013685">
    <property type="entry name" value="POTRA_FtsQ_type"/>
</dbReference>
<dbReference type="EMBL" id="CP001751">
    <property type="protein sequence ID" value="ADE40573.1"/>
    <property type="molecule type" value="Genomic_DNA"/>
</dbReference>
<keyword evidence="6 9" id="KW-1133">Transmembrane helix</keyword>
<evidence type="ECO:0000259" key="11">
    <source>
        <dbReference type="PROSITE" id="PS51779"/>
    </source>
</evidence>
<reference evidence="12 13" key="1">
    <citation type="journal article" date="2010" name="J. Bacteriol.">
        <title>Complete genome sequence of "Candidatus Puniceispirillum marinum" IMCC1322, a representative of the SAR116 clade in the Alphaproteobacteria.</title>
        <authorList>
            <person name="Oh H.M."/>
            <person name="Kwon K.K."/>
            <person name="Kang I."/>
            <person name="Kang S.G."/>
            <person name="Lee J.H."/>
            <person name="Kim S.J."/>
            <person name="Cho J.C."/>
        </authorList>
    </citation>
    <scope>NUCLEOTIDE SEQUENCE [LARGE SCALE GENOMIC DNA]</scope>
    <source>
        <strain evidence="12 13">IMCC1322</strain>
    </source>
</reference>
<dbReference type="Pfam" id="PF08478">
    <property type="entry name" value="POTRA_1"/>
    <property type="match status" value="1"/>
</dbReference>
<organism evidence="12 13">
    <name type="scientific">Puniceispirillum marinum (strain IMCC1322)</name>
    <dbReference type="NCBI Taxonomy" id="488538"/>
    <lineage>
        <taxon>Bacteria</taxon>
        <taxon>Pseudomonadati</taxon>
        <taxon>Pseudomonadota</taxon>
        <taxon>Alphaproteobacteria</taxon>
        <taxon>Candidatus Puniceispirillales</taxon>
        <taxon>Candidatus Puniceispirillaceae</taxon>
        <taxon>Candidatus Puniceispirillum</taxon>
    </lineage>
</organism>
<keyword evidence="5 9" id="KW-0812">Transmembrane</keyword>
<dbReference type="GO" id="GO:0005886">
    <property type="term" value="C:plasma membrane"/>
    <property type="evidence" value="ECO:0007669"/>
    <property type="project" value="UniProtKB-SubCell"/>
</dbReference>
<dbReference type="Gene3D" id="3.40.50.11690">
    <property type="entry name" value="Cell division protein FtsQ/DivIB"/>
    <property type="match status" value="1"/>
</dbReference>
<evidence type="ECO:0000256" key="9">
    <source>
        <dbReference type="HAMAP-Rule" id="MF_00911"/>
    </source>
</evidence>
<comment type="function">
    <text evidence="9">Essential cell division protein.</text>
</comment>
<name>D5BPS1_PUNMI</name>
<keyword evidence="7 9" id="KW-0472">Membrane</keyword>
<dbReference type="GO" id="GO:0016874">
    <property type="term" value="F:ligase activity"/>
    <property type="evidence" value="ECO:0007669"/>
    <property type="project" value="UniProtKB-KW"/>
</dbReference>
<evidence type="ECO:0000256" key="5">
    <source>
        <dbReference type="ARBA" id="ARBA00022692"/>
    </source>
</evidence>
<dbReference type="GO" id="GO:0032153">
    <property type="term" value="C:cell division site"/>
    <property type="evidence" value="ECO:0007669"/>
    <property type="project" value="UniProtKB-UniRule"/>
</dbReference>
<feature type="compositionally biased region" description="Basic and acidic residues" evidence="10">
    <location>
        <begin position="14"/>
        <end position="27"/>
    </location>
</feature>
<dbReference type="OrthoDB" id="9783091at2"/>
<dbReference type="AlphaFoldDB" id="D5BPS1"/>
<dbReference type="Proteomes" id="UP000007460">
    <property type="component" value="Chromosome"/>
</dbReference>